<protein>
    <submittedName>
        <fullName evidence="1">Uncharacterized protein</fullName>
    </submittedName>
</protein>
<gene>
    <name evidence="1" type="ORF">N5D41_25115</name>
</gene>
<feature type="non-terminal residue" evidence="1">
    <location>
        <position position="179"/>
    </location>
</feature>
<organism evidence="1 2">
    <name type="scientific">Ectopseudomonas toyotomiensis</name>
    <dbReference type="NCBI Taxonomy" id="554344"/>
    <lineage>
        <taxon>Bacteria</taxon>
        <taxon>Pseudomonadati</taxon>
        <taxon>Pseudomonadota</taxon>
        <taxon>Gammaproteobacteria</taxon>
        <taxon>Pseudomonadales</taxon>
        <taxon>Pseudomonadaceae</taxon>
        <taxon>Ectopseudomonas</taxon>
    </lineage>
</organism>
<name>A0AA42LJP6_9GAMM</name>
<dbReference type="EMBL" id="JAOCDH010000053">
    <property type="protein sequence ID" value="MDH0704762.1"/>
    <property type="molecule type" value="Genomic_DNA"/>
</dbReference>
<evidence type="ECO:0000313" key="2">
    <source>
        <dbReference type="Proteomes" id="UP001161137"/>
    </source>
</evidence>
<dbReference type="AlphaFoldDB" id="A0AA42LJP6"/>
<evidence type="ECO:0000313" key="1">
    <source>
        <dbReference type="EMBL" id="MDH0704762.1"/>
    </source>
</evidence>
<proteinExistence type="predicted"/>
<accession>A0AA42LJP6</accession>
<reference evidence="1" key="1">
    <citation type="submission" date="2022-09" db="EMBL/GenBank/DDBJ databases">
        <title>Intensive care unit water sources are persistently colonized with multi-drug resistant bacteria and are the site of extensive horizontal gene transfer of antibiotic resistance genes.</title>
        <authorList>
            <person name="Diorio-Toth L."/>
        </authorList>
    </citation>
    <scope>NUCLEOTIDE SEQUENCE</scope>
    <source>
        <strain evidence="1">GD03863</strain>
    </source>
</reference>
<sequence length="179" mass="19099">MLSIPEKTKAGLSGRPCGAALAIESYDVLDQVIGKVSGGAVFDQAIRATFGNAVFDQAIRATFGNPVFDQVIRATFGNTVFDQAVRATFGNAVFDQTVGTTFGNAVFDQTIRATFGDYRLSGRSGKYVGCQYGESKAEDKLAFHGVVLQGVVVGYGADVTHWIFSENFIGMMVNIDATD</sequence>
<dbReference type="Proteomes" id="UP001161137">
    <property type="component" value="Unassembled WGS sequence"/>
</dbReference>
<comment type="caution">
    <text evidence="1">The sequence shown here is derived from an EMBL/GenBank/DDBJ whole genome shotgun (WGS) entry which is preliminary data.</text>
</comment>